<sequence length="127" mass="14884">MELEKLIEQWLAAWTSEENRNQYKVLADFYHENVFYSDPFLTEGVKGKTSLSAYLRPLLRRNPNWIWTAEEIFPTAKGCTLKWKARIPIGETTREIYGCDIVEIESSKLIRNEVYFDVSVFKSEKPG</sequence>
<dbReference type="AlphaFoldDB" id="A0AAE4TXQ3"/>
<feature type="domain" description="SnoaL-like" evidence="1">
    <location>
        <begin position="8"/>
        <end position="110"/>
    </location>
</feature>
<evidence type="ECO:0000259" key="1">
    <source>
        <dbReference type="Pfam" id="PF12680"/>
    </source>
</evidence>
<reference evidence="2 3" key="1">
    <citation type="journal article" date="2018" name="Microb. Genom.">
        <title>Deciphering the unexplored Leptospira diversity from soils uncovers genomic evolution to virulence.</title>
        <authorList>
            <person name="Thibeaux R."/>
            <person name="Iraola G."/>
            <person name="Ferres I."/>
            <person name="Bierque E."/>
            <person name="Girault D."/>
            <person name="Soupe-Gilbert M.E."/>
            <person name="Picardeau M."/>
            <person name="Goarant C."/>
        </authorList>
    </citation>
    <scope>NUCLEOTIDE SEQUENCE [LARGE SCALE GENOMIC DNA]</scope>
    <source>
        <strain evidence="2 3">ATI7-C-A5</strain>
    </source>
</reference>
<dbReference type="InterPro" id="IPR037401">
    <property type="entry name" value="SnoaL-like"/>
</dbReference>
<evidence type="ECO:0000313" key="3">
    <source>
        <dbReference type="Proteomes" id="UP000232122"/>
    </source>
</evidence>
<gene>
    <name evidence="2" type="ORF">CH379_008380</name>
</gene>
<dbReference type="Gene3D" id="3.10.450.50">
    <property type="match status" value="1"/>
</dbReference>
<dbReference type="SUPFAM" id="SSF54427">
    <property type="entry name" value="NTF2-like"/>
    <property type="match status" value="1"/>
</dbReference>
<comment type="caution">
    <text evidence="2">The sequence shown here is derived from an EMBL/GenBank/DDBJ whole genome shotgun (WGS) entry which is preliminary data.</text>
</comment>
<dbReference type="EMBL" id="NPEF02000009">
    <property type="protein sequence ID" value="MDV6235639.1"/>
    <property type="molecule type" value="Genomic_DNA"/>
</dbReference>
<accession>A0AAE4TXQ3</accession>
<protein>
    <submittedName>
        <fullName evidence="2">Nuclear transport factor 2 family protein</fullName>
    </submittedName>
</protein>
<dbReference type="Proteomes" id="UP000232122">
    <property type="component" value="Unassembled WGS sequence"/>
</dbReference>
<name>A0AAE4TXQ3_9LEPT</name>
<evidence type="ECO:0000313" key="2">
    <source>
        <dbReference type="EMBL" id="MDV6235639.1"/>
    </source>
</evidence>
<dbReference type="InterPro" id="IPR032710">
    <property type="entry name" value="NTF2-like_dom_sf"/>
</dbReference>
<keyword evidence="3" id="KW-1185">Reference proteome</keyword>
<organism evidence="2 3">
    <name type="scientific">Leptospira ellisii</name>
    <dbReference type="NCBI Taxonomy" id="2023197"/>
    <lineage>
        <taxon>Bacteria</taxon>
        <taxon>Pseudomonadati</taxon>
        <taxon>Spirochaetota</taxon>
        <taxon>Spirochaetia</taxon>
        <taxon>Leptospirales</taxon>
        <taxon>Leptospiraceae</taxon>
        <taxon>Leptospira</taxon>
    </lineage>
</organism>
<dbReference type="Pfam" id="PF12680">
    <property type="entry name" value="SnoaL_2"/>
    <property type="match status" value="1"/>
</dbReference>
<dbReference type="RefSeq" id="WP_125179626.1">
    <property type="nucleotide sequence ID" value="NZ_NPEF02000009.1"/>
</dbReference>
<proteinExistence type="predicted"/>